<dbReference type="PANTHER" id="PTHR10160">
    <property type="entry name" value="NAD(P) TRANSHYDROGENASE"/>
    <property type="match status" value="1"/>
</dbReference>
<comment type="function">
    <text evidence="1">The transhydrogenation between NADH and NADP is coupled to respiration and ATP hydrolysis and functions as a proton pump across the membrane.</text>
</comment>
<evidence type="ECO:0000256" key="8">
    <source>
        <dbReference type="ARBA" id="ARBA00022741"/>
    </source>
</evidence>
<reference evidence="21 22" key="1">
    <citation type="submission" date="2019-02" db="EMBL/GenBank/DDBJ databases">
        <title>Planctomycetal bacteria perform biofilm scaping via a novel small molecule.</title>
        <authorList>
            <person name="Jeske O."/>
            <person name="Boedeker C."/>
            <person name="Wiegand S."/>
            <person name="Breitling P."/>
            <person name="Kallscheuer N."/>
            <person name="Jogler M."/>
            <person name="Rohde M."/>
            <person name="Petersen J."/>
            <person name="Medema M.H."/>
            <person name="Surup F."/>
            <person name="Jogler C."/>
        </authorList>
    </citation>
    <scope>NUCLEOTIDE SEQUENCE [LARGE SCALE GENOMIC DNA]</scope>
    <source>
        <strain evidence="21 22">Mal15</strain>
    </source>
</reference>
<dbReference type="GO" id="GO:0005886">
    <property type="term" value="C:plasma membrane"/>
    <property type="evidence" value="ECO:0007669"/>
    <property type="project" value="UniProtKB-SubCell"/>
</dbReference>
<evidence type="ECO:0000256" key="1">
    <source>
        <dbReference type="ARBA" id="ARBA00003943"/>
    </source>
</evidence>
<dbReference type="InterPro" id="IPR007886">
    <property type="entry name" value="AlaDH/PNT_N"/>
</dbReference>
<accession>A0A5B9MFM8</accession>
<dbReference type="PROSITE" id="PS00837">
    <property type="entry name" value="ALADH_PNT_2"/>
    <property type="match status" value="1"/>
</dbReference>
<evidence type="ECO:0000313" key="21">
    <source>
        <dbReference type="EMBL" id="QEF98385.1"/>
    </source>
</evidence>
<comment type="catalytic activity">
    <reaction evidence="14">
        <text>NAD(+) + NADPH + H(+)(in) = NADH + NADP(+) + H(+)(out)</text>
        <dbReference type="Rhea" id="RHEA:47992"/>
        <dbReference type="ChEBI" id="CHEBI:15378"/>
        <dbReference type="ChEBI" id="CHEBI:57540"/>
        <dbReference type="ChEBI" id="CHEBI:57783"/>
        <dbReference type="ChEBI" id="CHEBI:57945"/>
        <dbReference type="ChEBI" id="CHEBI:58349"/>
        <dbReference type="EC" id="7.1.1.1"/>
    </reaction>
</comment>
<dbReference type="EMBL" id="CP036264">
    <property type="protein sequence ID" value="QEF98385.1"/>
    <property type="molecule type" value="Genomic_DNA"/>
</dbReference>
<dbReference type="FunFam" id="3.40.50.720:FF:000028">
    <property type="entry name" value="NAD(P) transhydrogenase subunit alpha"/>
    <property type="match status" value="1"/>
</dbReference>
<organism evidence="21 22">
    <name type="scientific">Stieleria maiorica</name>
    <dbReference type="NCBI Taxonomy" id="2795974"/>
    <lineage>
        <taxon>Bacteria</taxon>
        <taxon>Pseudomonadati</taxon>
        <taxon>Planctomycetota</taxon>
        <taxon>Planctomycetia</taxon>
        <taxon>Pirellulales</taxon>
        <taxon>Pirellulaceae</taxon>
        <taxon>Stieleria</taxon>
    </lineage>
</organism>
<keyword evidence="13 18" id="KW-0472">Membrane</keyword>
<dbReference type="InterPro" id="IPR026255">
    <property type="entry name" value="NADP_transhyd_a"/>
</dbReference>
<protein>
    <recommendedName>
        <fullName evidence="15">NAD(P) transhydrogenase subunit alpha</fullName>
        <ecNumber evidence="4">7.1.1.1</ecNumber>
    </recommendedName>
    <alternativeName>
        <fullName evidence="17">Nicotinamide nucleotide transhydrogenase subunit alpha</fullName>
    </alternativeName>
    <alternativeName>
        <fullName evidence="16">Pyridine nucleotide transhydrogenase subunit alpha</fullName>
    </alternativeName>
</protein>
<dbReference type="GO" id="GO:0006740">
    <property type="term" value="P:NADPH regeneration"/>
    <property type="evidence" value="ECO:0007669"/>
    <property type="project" value="TreeGrafter"/>
</dbReference>
<dbReference type="KEGG" id="smam:Mal15_24370"/>
<evidence type="ECO:0000256" key="13">
    <source>
        <dbReference type="ARBA" id="ARBA00023136"/>
    </source>
</evidence>
<dbReference type="GO" id="GO:0016491">
    <property type="term" value="F:oxidoreductase activity"/>
    <property type="evidence" value="ECO:0007669"/>
    <property type="project" value="UniProtKB-KW"/>
</dbReference>
<keyword evidence="12" id="KW-0520">NAD</keyword>
<feature type="domain" description="Alanine dehydrogenase/pyridine nucleotide transhydrogenase NAD(H)-binding" evidence="19">
    <location>
        <begin position="149"/>
        <end position="315"/>
    </location>
</feature>
<evidence type="ECO:0000256" key="10">
    <source>
        <dbReference type="ARBA" id="ARBA00022967"/>
    </source>
</evidence>
<dbReference type="GO" id="GO:0008750">
    <property type="term" value="F:proton-translocating NAD(P)+ transhydrogenase activity"/>
    <property type="evidence" value="ECO:0007669"/>
    <property type="project" value="UniProtKB-EC"/>
</dbReference>
<evidence type="ECO:0000256" key="15">
    <source>
        <dbReference type="ARBA" id="ARBA00071831"/>
    </source>
</evidence>
<evidence type="ECO:0000256" key="11">
    <source>
        <dbReference type="ARBA" id="ARBA00022989"/>
    </source>
</evidence>
<evidence type="ECO:0000256" key="2">
    <source>
        <dbReference type="ARBA" id="ARBA00004429"/>
    </source>
</evidence>
<keyword evidence="7 18" id="KW-0812">Transmembrane</keyword>
<dbReference type="InterPro" id="IPR036291">
    <property type="entry name" value="NAD(P)-bd_dom_sf"/>
</dbReference>
<feature type="domain" description="Alanine dehydrogenase/pyridine nucleotide transhydrogenase N-terminal" evidence="20">
    <location>
        <begin position="4"/>
        <end position="140"/>
    </location>
</feature>
<keyword evidence="10" id="KW-1278">Translocase</keyword>
<evidence type="ECO:0000256" key="18">
    <source>
        <dbReference type="SAM" id="Phobius"/>
    </source>
</evidence>
<keyword evidence="6" id="KW-0997">Cell inner membrane</keyword>
<dbReference type="NCBIfam" id="TIGR00561">
    <property type="entry name" value="pntA"/>
    <property type="match status" value="1"/>
</dbReference>
<dbReference type="GO" id="GO:0050661">
    <property type="term" value="F:NADP binding"/>
    <property type="evidence" value="ECO:0007669"/>
    <property type="project" value="TreeGrafter"/>
</dbReference>
<evidence type="ECO:0000256" key="7">
    <source>
        <dbReference type="ARBA" id="ARBA00022692"/>
    </source>
</evidence>
<evidence type="ECO:0000256" key="14">
    <source>
        <dbReference type="ARBA" id="ARBA00048202"/>
    </source>
</evidence>
<dbReference type="SUPFAM" id="SSF52283">
    <property type="entry name" value="Formate/glycerate dehydrogenase catalytic domain-like"/>
    <property type="match status" value="1"/>
</dbReference>
<sequence length="511" mass="54143">MKVGVTKEIYPGECRVAATPETARRLIDKLGFEVVVETGAGDAASFHDDSYQDAGCVIADDAADVWNDADILLKVRSPQEQEVEYLREGQVLICFLAPAQNETLLEKIAGRNATALAVEAVPRISRAQKLDALSSMANIAGYRAVVEAAGLFGRFFTGQITAAGKVPPAKVLVIGAGVAGLAAIGTARGLGAVVRAFDVRPEVADQVKSMGAEFLMLEFEGDEQGGTSGGYAKTMSKEFIDAEMALFAAQAKEVDIIITTALIPGKPAPKLITREMLRSMRRGSVVVDLAAEQGGNCEATVPDKVVQYEGVHVVGYRDLTSRLAHTSSQLYGTNLYHLLDEMGGAEKFDVDMEDDVVRSATVVKDGHVTWPPPPVSVSAAPKEKVVESAAPSAVVEKKIGLFDVSLMVVAALLLVGVAMTRDQGFITDFTVFLLSCLIGWQVIWNVTASLHAPLMSVTNAISGIIIVGGMIQVGAADPIAAWLGALAIFVATLNIAGGFLITHRMLGLFRK</sequence>
<evidence type="ECO:0000259" key="19">
    <source>
        <dbReference type="SMART" id="SM01002"/>
    </source>
</evidence>
<gene>
    <name evidence="21" type="primary">pntA</name>
    <name evidence="21" type="ORF">Mal15_24370</name>
</gene>
<evidence type="ECO:0000256" key="3">
    <source>
        <dbReference type="ARBA" id="ARBA00005689"/>
    </source>
</evidence>
<dbReference type="Proteomes" id="UP000321353">
    <property type="component" value="Chromosome"/>
</dbReference>
<comment type="subcellular location">
    <subcellularLocation>
        <location evidence="2">Cell inner membrane</location>
        <topology evidence="2">Multi-pass membrane protein</topology>
    </subcellularLocation>
</comment>
<dbReference type="PIRSF" id="PIRSF000203">
    <property type="entry name" value="NADP_transhydrogenase_alpha"/>
    <property type="match status" value="1"/>
</dbReference>
<dbReference type="Pfam" id="PF12769">
    <property type="entry name" value="PNTB_4TM"/>
    <property type="match status" value="1"/>
</dbReference>
<evidence type="ECO:0000313" key="22">
    <source>
        <dbReference type="Proteomes" id="UP000321353"/>
    </source>
</evidence>
<keyword evidence="11 18" id="KW-1133">Transmembrane helix</keyword>
<feature type="transmembrane region" description="Helical" evidence="18">
    <location>
        <begin position="479"/>
        <end position="501"/>
    </location>
</feature>
<dbReference type="SUPFAM" id="SSF51735">
    <property type="entry name" value="NAD(P)-binding Rossmann-fold domains"/>
    <property type="match status" value="1"/>
</dbReference>
<dbReference type="EC" id="7.1.1.1" evidence="4"/>
<evidence type="ECO:0000256" key="12">
    <source>
        <dbReference type="ARBA" id="ARBA00023027"/>
    </source>
</evidence>
<keyword evidence="21" id="KW-0560">Oxidoreductase</keyword>
<keyword evidence="5" id="KW-1003">Cell membrane</keyword>
<feature type="transmembrane region" description="Helical" evidence="18">
    <location>
        <begin position="399"/>
        <end position="419"/>
    </location>
</feature>
<evidence type="ECO:0000256" key="4">
    <source>
        <dbReference type="ARBA" id="ARBA00012943"/>
    </source>
</evidence>
<name>A0A5B9MFM8_9BACT</name>
<dbReference type="NCBIfam" id="NF006942">
    <property type="entry name" value="PRK09424.1"/>
    <property type="match status" value="1"/>
</dbReference>
<dbReference type="Pfam" id="PF05222">
    <property type="entry name" value="AlaDh_PNT_N"/>
    <property type="match status" value="1"/>
</dbReference>
<proteinExistence type="inferred from homology"/>
<evidence type="ECO:0000256" key="5">
    <source>
        <dbReference type="ARBA" id="ARBA00022475"/>
    </source>
</evidence>
<evidence type="ECO:0000256" key="16">
    <source>
        <dbReference type="ARBA" id="ARBA00079788"/>
    </source>
</evidence>
<dbReference type="SMART" id="SM01002">
    <property type="entry name" value="AlaDh_PNT_C"/>
    <property type="match status" value="1"/>
</dbReference>
<evidence type="ECO:0000259" key="20">
    <source>
        <dbReference type="SMART" id="SM01003"/>
    </source>
</evidence>
<keyword evidence="22" id="KW-1185">Reference proteome</keyword>
<dbReference type="AlphaFoldDB" id="A0A5B9MFM8"/>
<dbReference type="Pfam" id="PF01262">
    <property type="entry name" value="AlaDh_PNT_C"/>
    <property type="match status" value="1"/>
</dbReference>
<dbReference type="CDD" id="cd05304">
    <property type="entry name" value="Rubrum_tdh"/>
    <property type="match status" value="1"/>
</dbReference>
<evidence type="ECO:0000256" key="6">
    <source>
        <dbReference type="ARBA" id="ARBA00022519"/>
    </source>
</evidence>
<evidence type="ECO:0000256" key="17">
    <source>
        <dbReference type="ARBA" id="ARBA00083734"/>
    </source>
</evidence>
<keyword evidence="9" id="KW-0521">NADP</keyword>
<dbReference type="InterPro" id="IPR024605">
    <property type="entry name" value="NADP_transhyd_a_C"/>
</dbReference>
<evidence type="ECO:0000256" key="9">
    <source>
        <dbReference type="ARBA" id="ARBA00022857"/>
    </source>
</evidence>
<keyword evidence="8" id="KW-0547">Nucleotide-binding</keyword>
<dbReference type="Gene3D" id="3.40.50.720">
    <property type="entry name" value="NAD(P)-binding Rossmann-like Domain"/>
    <property type="match status" value="2"/>
</dbReference>
<feature type="transmembrane region" description="Helical" evidence="18">
    <location>
        <begin position="454"/>
        <end position="473"/>
    </location>
</feature>
<dbReference type="PANTHER" id="PTHR10160:SF19">
    <property type="entry name" value="PROTON-TRANSLOCATING NAD(P)(+) TRANSHYDROGENASE"/>
    <property type="match status" value="1"/>
</dbReference>
<comment type="similarity">
    <text evidence="3">Belongs to the AlaDH/PNT family.</text>
</comment>
<feature type="transmembrane region" description="Helical" evidence="18">
    <location>
        <begin position="425"/>
        <end position="447"/>
    </location>
</feature>
<dbReference type="InterPro" id="IPR007698">
    <property type="entry name" value="AlaDH/PNT_NAD(H)-bd"/>
</dbReference>
<dbReference type="SMART" id="SM01003">
    <property type="entry name" value="AlaDh_PNT_N"/>
    <property type="match status" value="1"/>
</dbReference>
<dbReference type="RefSeq" id="WP_147867920.1">
    <property type="nucleotide sequence ID" value="NZ_CP036264.1"/>
</dbReference>
<dbReference type="InterPro" id="IPR008143">
    <property type="entry name" value="Ala_DH/PNT_CS2"/>
</dbReference>